<dbReference type="GO" id="GO:0000324">
    <property type="term" value="C:fungal-type vacuole"/>
    <property type="evidence" value="ECO:0007669"/>
    <property type="project" value="TreeGrafter"/>
</dbReference>
<proteinExistence type="inferred from homology"/>
<dbReference type="SUPFAM" id="SSF53474">
    <property type="entry name" value="alpha/beta-Hydrolases"/>
    <property type="match status" value="1"/>
</dbReference>
<organism evidence="7 8">
    <name type="scientific">Anthostomella pinea</name>
    <dbReference type="NCBI Taxonomy" id="933095"/>
    <lineage>
        <taxon>Eukaryota</taxon>
        <taxon>Fungi</taxon>
        <taxon>Dikarya</taxon>
        <taxon>Ascomycota</taxon>
        <taxon>Pezizomycotina</taxon>
        <taxon>Sordariomycetes</taxon>
        <taxon>Xylariomycetidae</taxon>
        <taxon>Xylariales</taxon>
        <taxon>Xylariaceae</taxon>
        <taxon>Anthostomella</taxon>
    </lineage>
</organism>
<comment type="caution">
    <text evidence="7">The sequence shown here is derived from an EMBL/GenBank/DDBJ whole genome shotgun (WGS) entry which is preliminary data.</text>
</comment>
<keyword evidence="4" id="KW-0378">Hydrolase</keyword>
<dbReference type="Gene3D" id="3.40.50.1820">
    <property type="entry name" value="alpha/beta hydrolase"/>
    <property type="match status" value="1"/>
</dbReference>
<evidence type="ECO:0000256" key="2">
    <source>
        <dbReference type="ARBA" id="ARBA00022645"/>
    </source>
</evidence>
<accession>A0AAI8VI01</accession>
<evidence type="ECO:0000313" key="7">
    <source>
        <dbReference type="EMBL" id="CAJ2504734.1"/>
    </source>
</evidence>
<sequence length="546" mass="59648">MTLSPIFRLAVVASLALALLTTLTAAIPHARSVDASELVRKQVPADPRGVTTIITPDGVTVRYKRPGADGGVCETTPGVNSYSGYVDVDENTHMFFWFFEARNRPDEAPLTLWLNGGPGSDSLVGLFAELGPCNVSNLTTQLNPYSWNNESNILFLSQPVGVGFSYQDEVIGTVNGSGLPATSTQPDGRYGWADASHINTTKTAAIGVWAVLQALIQDLPIMDHTVQSRTFNLWTESYGGHWGPVFFSYFSDQNHAIQNGSSKGVALNMGSLGIINGMISAKIQMPFYPEFAHNNSYGVGINETVYQYMKMSWDFPAVDRSTPSGFAICAAASNFCSMYVETPFYWSTGRDAYDIRKHPEDEDDFAELVEFLNLASTQDAIGVSLNYTTTDNSRVSTAFGSTGDLVYPDMLADLVDLLSQGVSVHLMYGDADYICNWLGGEAVSLQVDYTHAQQFRSSGYTPFVVNGVEYGSTRQYSNFSFTRMYDSGHMVPRDQPGASLEYFRRVIHGLAVADGSQKITDGYDTNGVAHATHTNSMTSRTPYPTL</sequence>
<keyword evidence="8" id="KW-1185">Reference proteome</keyword>
<evidence type="ECO:0000256" key="1">
    <source>
        <dbReference type="ARBA" id="ARBA00009431"/>
    </source>
</evidence>
<evidence type="ECO:0000256" key="4">
    <source>
        <dbReference type="ARBA" id="ARBA00022801"/>
    </source>
</evidence>
<protein>
    <submittedName>
        <fullName evidence="7">Uu.00g121280.m01.CDS01</fullName>
    </submittedName>
</protein>
<keyword evidence="3" id="KW-0645">Protease</keyword>
<dbReference type="PANTHER" id="PTHR11802">
    <property type="entry name" value="SERINE PROTEASE FAMILY S10 SERINE CARBOXYPEPTIDASE"/>
    <property type="match status" value="1"/>
</dbReference>
<evidence type="ECO:0000313" key="8">
    <source>
        <dbReference type="Proteomes" id="UP001295740"/>
    </source>
</evidence>
<evidence type="ECO:0000256" key="5">
    <source>
        <dbReference type="ARBA" id="ARBA00023180"/>
    </source>
</evidence>
<comment type="similarity">
    <text evidence="1">Belongs to the peptidase S10 family.</text>
</comment>
<feature type="signal peptide" evidence="6">
    <location>
        <begin position="1"/>
        <end position="26"/>
    </location>
</feature>
<dbReference type="Proteomes" id="UP001295740">
    <property type="component" value="Unassembled WGS sequence"/>
</dbReference>
<name>A0AAI8VI01_9PEZI</name>
<evidence type="ECO:0000256" key="3">
    <source>
        <dbReference type="ARBA" id="ARBA00022670"/>
    </source>
</evidence>
<gene>
    <name evidence="7" type="ORF">KHLLAP_LOCUS5202</name>
</gene>
<evidence type="ECO:0000256" key="6">
    <source>
        <dbReference type="SAM" id="SignalP"/>
    </source>
</evidence>
<dbReference type="PANTHER" id="PTHR11802:SF131">
    <property type="entry name" value="CARBOXYPEPTIDASE"/>
    <property type="match status" value="1"/>
</dbReference>
<reference evidence="7" key="1">
    <citation type="submission" date="2023-10" db="EMBL/GenBank/DDBJ databases">
        <authorList>
            <person name="Hackl T."/>
        </authorList>
    </citation>
    <scope>NUCLEOTIDE SEQUENCE</scope>
</reference>
<dbReference type="GO" id="GO:0006508">
    <property type="term" value="P:proteolysis"/>
    <property type="evidence" value="ECO:0007669"/>
    <property type="project" value="UniProtKB-KW"/>
</dbReference>
<keyword evidence="5" id="KW-0325">Glycoprotein</keyword>
<feature type="chain" id="PRO_5042493539" evidence="6">
    <location>
        <begin position="27"/>
        <end position="546"/>
    </location>
</feature>
<keyword evidence="2" id="KW-0121">Carboxypeptidase</keyword>
<dbReference type="AlphaFoldDB" id="A0AAI8VI01"/>
<dbReference type="GO" id="GO:0004185">
    <property type="term" value="F:serine-type carboxypeptidase activity"/>
    <property type="evidence" value="ECO:0007669"/>
    <property type="project" value="InterPro"/>
</dbReference>
<dbReference type="PRINTS" id="PR00724">
    <property type="entry name" value="CRBOXYPTASEC"/>
</dbReference>
<keyword evidence="6" id="KW-0732">Signal</keyword>
<dbReference type="InterPro" id="IPR029058">
    <property type="entry name" value="AB_hydrolase_fold"/>
</dbReference>
<dbReference type="Pfam" id="PF00450">
    <property type="entry name" value="Peptidase_S10"/>
    <property type="match status" value="1"/>
</dbReference>
<dbReference type="InterPro" id="IPR001563">
    <property type="entry name" value="Peptidase_S10"/>
</dbReference>
<dbReference type="EMBL" id="CAUWAG010000007">
    <property type="protein sequence ID" value="CAJ2504734.1"/>
    <property type="molecule type" value="Genomic_DNA"/>
</dbReference>